<dbReference type="Proteomes" id="UP000632858">
    <property type="component" value="Unassembled WGS sequence"/>
</dbReference>
<evidence type="ECO:0008006" key="3">
    <source>
        <dbReference type="Google" id="ProtNLM"/>
    </source>
</evidence>
<protein>
    <recommendedName>
        <fullName evidence="3">Lipoprotein</fullName>
    </recommendedName>
</protein>
<sequence length="197" mass="21421">MNKSLFILFGLIGLVITSGCSESQNQNETLQKAGQPLNPLSTASKVAGVHAAALAGDQQSVQAGVQGITDDFKRSIKLADPARAVDREKAREVAKTVPGVRSVVWFDRENLFAIVEQNDQKSYKTIDAICLKLEPLGDTLGVVVNLQSGAARNGDELEILSRNCQLEPGDRAFMQKERQIDVIDPGIRKQHKANNAR</sequence>
<evidence type="ECO:0000313" key="1">
    <source>
        <dbReference type="EMBL" id="GGF96249.1"/>
    </source>
</evidence>
<gene>
    <name evidence="1" type="ORF">GCM10010960_17380</name>
</gene>
<keyword evidence="2" id="KW-1185">Reference proteome</keyword>
<dbReference type="PROSITE" id="PS51257">
    <property type="entry name" value="PROKAR_LIPOPROTEIN"/>
    <property type="match status" value="1"/>
</dbReference>
<organism evidence="1 2">
    <name type="scientific">Arenimonas maotaiensis</name>
    <dbReference type="NCBI Taxonomy" id="1446479"/>
    <lineage>
        <taxon>Bacteria</taxon>
        <taxon>Pseudomonadati</taxon>
        <taxon>Pseudomonadota</taxon>
        <taxon>Gammaproteobacteria</taxon>
        <taxon>Lysobacterales</taxon>
        <taxon>Lysobacteraceae</taxon>
        <taxon>Arenimonas</taxon>
    </lineage>
</organism>
<accession>A0A917CU95</accession>
<dbReference type="EMBL" id="BMFO01000004">
    <property type="protein sequence ID" value="GGF96249.1"/>
    <property type="molecule type" value="Genomic_DNA"/>
</dbReference>
<comment type="caution">
    <text evidence="1">The sequence shown here is derived from an EMBL/GenBank/DDBJ whole genome shotgun (WGS) entry which is preliminary data.</text>
</comment>
<proteinExistence type="predicted"/>
<reference evidence="1" key="2">
    <citation type="submission" date="2020-09" db="EMBL/GenBank/DDBJ databases">
        <authorList>
            <person name="Sun Q."/>
            <person name="Zhou Y."/>
        </authorList>
    </citation>
    <scope>NUCLEOTIDE SEQUENCE</scope>
    <source>
        <strain evidence="1">CGMCC 1.12726</strain>
    </source>
</reference>
<name>A0A917CU95_9GAMM</name>
<reference evidence="1" key="1">
    <citation type="journal article" date="2014" name="Int. J. Syst. Evol. Microbiol.">
        <title>Complete genome sequence of Corynebacterium casei LMG S-19264T (=DSM 44701T), isolated from a smear-ripened cheese.</title>
        <authorList>
            <consortium name="US DOE Joint Genome Institute (JGI-PGF)"/>
            <person name="Walter F."/>
            <person name="Albersmeier A."/>
            <person name="Kalinowski J."/>
            <person name="Ruckert C."/>
        </authorList>
    </citation>
    <scope>NUCLEOTIDE SEQUENCE</scope>
    <source>
        <strain evidence="1">CGMCC 1.12726</strain>
    </source>
</reference>
<dbReference type="AlphaFoldDB" id="A0A917CU95"/>
<evidence type="ECO:0000313" key="2">
    <source>
        <dbReference type="Proteomes" id="UP000632858"/>
    </source>
</evidence>
<dbReference type="RefSeq" id="WP_188450012.1">
    <property type="nucleotide sequence ID" value="NZ_BMFO01000004.1"/>
</dbReference>